<organism evidence="1 2">
    <name type="scientific">Irpex rosettiformis</name>
    <dbReference type="NCBI Taxonomy" id="378272"/>
    <lineage>
        <taxon>Eukaryota</taxon>
        <taxon>Fungi</taxon>
        <taxon>Dikarya</taxon>
        <taxon>Basidiomycota</taxon>
        <taxon>Agaricomycotina</taxon>
        <taxon>Agaricomycetes</taxon>
        <taxon>Polyporales</taxon>
        <taxon>Irpicaceae</taxon>
        <taxon>Irpex</taxon>
    </lineage>
</organism>
<dbReference type="EMBL" id="MU274906">
    <property type="protein sequence ID" value="KAI0091348.1"/>
    <property type="molecule type" value="Genomic_DNA"/>
</dbReference>
<name>A0ACB8UAJ5_9APHY</name>
<reference evidence="1" key="1">
    <citation type="journal article" date="2021" name="Environ. Microbiol.">
        <title>Gene family expansions and transcriptome signatures uncover fungal adaptations to wood decay.</title>
        <authorList>
            <person name="Hage H."/>
            <person name="Miyauchi S."/>
            <person name="Viragh M."/>
            <person name="Drula E."/>
            <person name="Min B."/>
            <person name="Chaduli D."/>
            <person name="Navarro D."/>
            <person name="Favel A."/>
            <person name="Norest M."/>
            <person name="Lesage-Meessen L."/>
            <person name="Balint B."/>
            <person name="Merenyi Z."/>
            <person name="de Eugenio L."/>
            <person name="Morin E."/>
            <person name="Martinez A.T."/>
            <person name="Baldrian P."/>
            <person name="Stursova M."/>
            <person name="Martinez M.J."/>
            <person name="Novotny C."/>
            <person name="Magnuson J.K."/>
            <person name="Spatafora J.W."/>
            <person name="Maurice S."/>
            <person name="Pangilinan J."/>
            <person name="Andreopoulos W."/>
            <person name="LaButti K."/>
            <person name="Hundley H."/>
            <person name="Na H."/>
            <person name="Kuo A."/>
            <person name="Barry K."/>
            <person name="Lipzen A."/>
            <person name="Henrissat B."/>
            <person name="Riley R."/>
            <person name="Ahrendt S."/>
            <person name="Nagy L.G."/>
            <person name="Grigoriev I.V."/>
            <person name="Martin F."/>
            <person name="Rosso M.N."/>
        </authorList>
    </citation>
    <scope>NUCLEOTIDE SEQUENCE</scope>
    <source>
        <strain evidence="1">CBS 384.51</strain>
    </source>
</reference>
<gene>
    <name evidence="1" type="ORF">BDY19DRAFT_984246</name>
</gene>
<proteinExistence type="predicted"/>
<dbReference type="Proteomes" id="UP001055072">
    <property type="component" value="Unassembled WGS sequence"/>
</dbReference>
<evidence type="ECO:0000313" key="2">
    <source>
        <dbReference type="Proteomes" id="UP001055072"/>
    </source>
</evidence>
<comment type="caution">
    <text evidence="1">The sequence shown here is derived from an EMBL/GenBank/DDBJ whole genome shotgun (WGS) entry which is preliminary data.</text>
</comment>
<sequence>MVTSFTLPDLLAICPLKGSTNPHHAQAAHESSAWVDSYNFFVDRKRMEFITGCNELLVSHAYPYADYEQFRTVCDFVNLLFVVDEISDEQTGDDARKTGLIYLNALRDGDWDDGSKLSKMTKEFRERLLKYAAPACFKRFIAHSAAYVEAVAVEAELRERDEVLDVAHFIPLRRENSAIRVCFGLFEFALGIDLPDAVFEDETFMKLYWAAADLVCWANDVYSYNMEQSRGIDGNNIVTVLMQEKNIDLQSASNIVGDHCRELMDQFMGNKDKLPSWGSPVDASVAAYVQAMGNWIIGNLVWSFETTRYFGPHYMEVKRTRVVNLRPRMFE</sequence>
<protein>
    <submittedName>
        <fullName evidence="1">Isoprenoid synthase domain-containing protein</fullName>
    </submittedName>
</protein>
<accession>A0ACB8UAJ5</accession>
<evidence type="ECO:0000313" key="1">
    <source>
        <dbReference type="EMBL" id="KAI0091348.1"/>
    </source>
</evidence>
<keyword evidence="2" id="KW-1185">Reference proteome</keyword>